<evidence type="ECO:0000313" key="2">
    <source>
        <dbReference type="EMBL" id="KAF7626074.1"/>
    </source>
</evidence>
<keyword evidence="3" id="KW-1185">Reference proteome</keyword>
<feature type="non-terminal residue" evidence="2">
    <location>
        <position position="84"/>
    </location>
</feature>
<gene>
    <name evidence="2" type="ORF">Mgra_00009741</name>
</gene>
<feature type="chain" id="PRO_5035900989" evidence="1">
    <location>
        <begin position="24"/>
        <end position="84"/>
    </location>
</feature>
<feature type="signal peptide" evidence="1">
    <location>
        <begin position="1"/>
        <end position="23"/>
    </location>
</feature>
<evidence type="ECO:0000313" key="3">
    <source>
        <dbReference type="Proteomes" id="UP000605970"/>
    </source>
</evidence>
<dbReference type="EMBL" id="JABEBT010000180">
    <property type="protein sequence ID" value="KAF7626074.1"/>
    <property type="molecule type" value="Genomic_DNA"/>
</dbReference>
<reference evidence="2" key="1">
    <citation type="journal article" date="2020" name="Ecol. Evol.">
        <title>Genome structure and content of the rice root-knot nematode (Meloidogyne graminicola).</title>
        <authorList>
            <person name="Phan N.T."/>
            <person name="Danchin E.G.J."/>
            <person name="Klopp C."/>
            <person name="Perfus-Barbeoch L."/>
            <person name="Kozlowski D.K."/>
            <person name="Koutsovoulos G.D."/>
            <person name="Lopez-Roques C."/>
            <person name="Bouchez O."/>
            <person name="Zahm M."/>
            <person name="Besnard G."/>
            <person name="Bellafiore S."/>
        </authorList>
    </citation>
    <scope>NUCLEOTIDE SEQUENCE</scope>
    <source>
        <strain evidence="2">VN-18</strain>
    </source>
</reference>
<name>A0A8S9ZAV3_9BILA</name>
<proteinExistence type="predicted"/>
<dbReference type="Proteomes" id="UP000605970">
    <property type="component" value="Unassembled WGS sequence"/>
</dbReference>
<keyword evidence="1" id="KW-0732">Signal</keyword>
<comment type="caution">
    <text evidence="2">The sequence shown here is derived from an EMBL/GenBank/DDBJ whole genome shotgun (WGS) entry which is preliminary data.</text>
</comment>
<sequence>MASTIYLLCSILLLSQFINFGNTSSCIAKGKPCNTKTPCCAGTKCNIFGKNECDYCIPTGQPGPGTCSGYCCSGKCNNKNICIN</sequence>
<evidence type="ECO:0000256" key="1">
    <source>
        <dbReference type="SAM" id="SignalP"/>
    </source>
</evidence>
<accession>A0A8S9ZAV3</accession>
<dbReference type="AlphaFoldDB" id="A0A8S9ZAV3"/>
<protein>
    <submittedName>
        <fullName evidence="2">Uncharacterized protein</fullName>
    </submittedName>
</protein>
<organism evidence="2 3">
    <name type="scientific">Meloidogyne graminicola</name>
    <dbReference type="NCBI Taxonomy" id="189291"/>
    <lineage>
        <taxon>Eukaryota</taxon>
        <taxon>Metazoa</taxon>
        <taxon>Ecdysozoa</taxon>
        <taxon>Nematoda</taxon>
        <taxon>Chromadorea</taxon>
        <taxon>Rhabditida</taxon>
        <taxon>Tylenchina</taxon>
        <taxon>Tylenchomorpha</taxon>
        <taxon>Tylenchoidea</taxon>
        <taxon>Meloidogynidae</taxon>
        <taxon>Meloidogyninae</taxon>
        <taxon>Meloidogyne</taxon>
    </lineage>
</organism>